<evidence type="ECO:0000256" key="2">
    <source>
        <dbReference type="ARBA" id="ARBA00001933"/>
    </source>
</evidence>
<gene>
    <name evidence="10" type="primary">glgP2</name>
    <name evidence="10" type="ordered locus">HTH_0088</name>
</gene>
<dbReference type="eggNOG" id="COG0058">
    <property type="taxonomic scope" value="Bacteria"/>
</dbReference>
<dbReference type="SUPFAM" id="SSF53756">
    <property type="entry name" value="UDP-Glycosyltransferase/glycogen phosphorylase"/>
    <property type="match status" value="1"/>
</dbReference>
<dbReference type="InterPro" id="IPR011834">
    <property type="entry name" value="Agluc_phsphrylas"/>
</dbReference>
<dbReference type="EC" id="2.4.1.1" evidence="4"/>
<keyword evidence="5" id="KW-0328">Glycosyltransferase</keyword>
<dbReference type="PANTHER" id="PTHR42655:SF1">
    <property type="entry name" value="GLYCOGEN PHOSPHORYLASE"/>
    <property type="match status" value="1"/>
</dbReference>
<dbReference type="GO" id="GO:0030170">
    <property type="term" value="F:pyridoxal phosphate binding"/>
    <property type="evidence" value="ECO:0007669"/>
    <property type="project" value="InterPro"/>
</dbReference>
<dbReference type="EMBL" id="AP011112">
    <property type="protein sequence ID" value="BAI68555.1"/>
    <property type="molecule type" value="Genomic_DNA"/>
</dbReference>
<dbReference type="PATRIC" id="fig|608538.5.peg.90"/>
<organism evidence="10 11">
    <name type="scientific">Hydrogenobacter thermophilus (strain DSM 6534 / IAM 12695 / TK-6)</name>
    <dbReference type="NCBI Taxonomy" id="608538"/>
    <lineage>
        <taxon>Bacteria</taxon>
        <taxon>Pseudomonadati</taxon>
        <taxon>Aquificota</taxon>
        <taxon>Aquificia</taxon>
        <taxon>Aquificales</taxon>
        <taxon>Aquificaceae</taxon>
        <taxon>Hydrogenobacter</taxon>
    </lineage>
</organism>
<keyword evidence="8" id="KW-0119">Carbohydrate metabolism</keyword>
<evidence type="ECO:0000256" key="1">
    <source>
        <dbReference type="ARBA" id="ARBA00001275"/>
    </source>
</evidence>
<dbReference type="PANTHER" id="PTHR42655">
    <property type="entry name" value="GLYCOGEN PHOSPHORYLASE"/>
    <property type="match status" value="1"/>
</dbReference>
<comment type="similarity">
    <text evidence="3">Belongs to the glycogen phosphorylase family.</text>
</comment>
<dbReference type="GO" id="GO:0005975">
    <property type="term" value="P:carbohydrate metabolic process"/>
    <property type="evidence" value="ECO:0007669"/>
    <property type="project" value="InterPro"/>
</dbReference>
<dbReference type="Pfam" id="PF00343">
    <property type="entry name" value="Phosphorylase"/>
    <property type="match status" value="1"/>
</dbReference>
<evidence type="ECO:0000256" key="4">
    <source>
        <dbReference type="ARBA" id="ARBA00012591"/>
    </source>
</evidence>
<evidence type="ECO:0000313" key="11">
    <source>
        <dbReference type="Proteomes" id="UP000002574"/>
    </source>
</evidence>
<dbReference type="Gene3D" id="3.40.50.2000">
    <property type="entry name" value="Glycogen Phosphorylase B"/>
    <property type="match status" value="3"/>
</dbReference>
<dbReference type="PROSITE" id="PS00102">
    <property type="entry name" value="PHOSPHORYLASE"/>
    <property type="match status" value="1"/>
</dbReference>
<evidence type="ECO:0000256" key="6">
    <source>
        <dbReference type="ARBA" id="ARBA00022679"/>
    </source>
</evidence>
<proteinExistence type="inferred from homology"/>
<dbReference type="NCBIfam" id="TIGR02094">
    <property type="entry name" value="more_P_ylases"/>
    <property type="match status" value="1"/>
</dbReference>
<evidence type="ECO:0000256" key="7">
    <source>
        <dbReference type="ARBA" id="ARBA00022898"/>
    </source>
</evidence>
<name>D3DFF3_HYDTT</name>
<dbReference type="STRING" id="608538.HTH_0088"/>
<evidence type="ECO:0000256" key="5">
    <source>
        <dbReference type="ARBA" id="ARBA00022676"/>
    </source>
</evidence>
<sequence length="553" mass="63343">MIAYFVMEVGLEESIPTYSGGLGTLIGDTILTFADLGIPAVCVTLLYKKGYVYQKIAKDGRQADLEDIWDYQEVLRPLSVEVEVPIGERKQKLRVWEYTVKGKRDIKVLFLDGDLDGNDEKVREAFQRLYYSDKERRLIQEVVLGIGGYRALKALGYDIALYHINESHSAFLLFELLKESKDVEDVKKKVVFTTHTSLPVGHDTFPLSMVKEYLKMYDGIDWEKEATDDGQLDLSLLSARYSSIVNAVSLRHRFITRRSYAFRDVDYITNGVYHRRWVCEEMKDLFDRYILGWDDNPALLKQAHDIPSIELLKAHSEAKERLITFINKNYDVSFVPECPILCIARRITAYKRNNLILKDIDRLIRISERFGCLQVVFAGRAHPADSDGKAIIKDINDKISYAKSKTKSLRMVFLENYGIGLAKLLVAGCDVWLNNPKRPYEACGTSGMKAAMNGVLNLSTWDGWWLEGGIEGINGWGIGPRPSWSDMSESNDEEDLEDIYGKLQHIILPMYYNYQDEWVKLMKNSIATVGPCFNTYRMVSEYFVKIYSAGLKL</sequence>
<dbReference type="CAZy" id="GT35">
    <property type="family name" value="Glycosyltransferase Family 35"/>
</dbReference>
<keyword evidence="7" id="KW-0663">Pyridoxal phosphate</keyword>
<evidence type="ECO:0000256" key="8">
    <source>
        <dbReference type="ARBA" id="ARBA00023277"/>
    </source>
</evidence>
<comment type="function">
    <text evidence="9">Phosphorylase is an important allosteric enzyme in carbohydrate metabolism. Enzymes from different sources differ in their regulatory mechanisms and in their natural substrates. However, all known phosphorylases share catalytic and structural properties.</text>
</comment>
<reference evidence="10 11" key="1">
    <citation type="journal article" date="2010" name="J. Bacteriol.">
        <title>Complete genome sequence of the thermophilic, obligately chemolithoautotrophic hydrogen-oxidizing bacterium Hydrogenobacter thermophilus TK-6.</title>
        <authorList>
            <person name="Arai H."/>
            <person name="Kanbe H."/>
            <person name="Ishii M."/>
            <person name="Igarashi Y."/>
        </authorList>
    </citation>
    <scope>NUCLEOTIDE SEQUENCE [LARGE SCALE GENOMIC DNA]</scope>
    <source>
        <strain evidence="11">DSM 6534 / IAM 12695 / TK-6 [Tokyo]</strain>
    </source>
</reference>
<dbReference type="InterPro" id="IPR035090">
    <property type="entry name" value="Pyridoxal_P_attach_site"/>
</dbReference>
<comment type="catalytic activity">
    <reaction evidence="1">
        <text>[(1-&gt;4)-alpha-D-glucosyl](n) + phosphate = [(1-&gt;4)-alpha-D-glucosyl](n-1) + alpha-D-glucose 1-phosphate</text>
        <dbReference type="Rhea" id="RHEA:41732"/>
        <dbReference type="Rhea" id="RHEA-COMP:9584"/>
        <dbReference type="Rhea" id="RHEA-COMP:9586"/>
        <dbReference type="ChEBI" id="CHEBI:15444"/>
        <dbReference type="ChEBI" id="CHEBI:43474"/>
        <dbReference type="ChEBI" id="CHEBI:58601"/>
        <dbReference type="EC" id="2.4.1.1"/>
    </reaction>
</comment>
<dbReference type="Proteomes" id="UP000002574">
    <property type="component" value="Chromosome"/>
</dbReference>
<dbReference type="KEGG" id="hte:Hydth_0089"/>
<comment type="cofactor">
    <cofactor evidence="2">
        <name>pyridoxal 5'-phosphate</name>
        <dbReference type="ChEBI" id="CHEBI:597326"/>
    </cofactor>
</comment>
<evidence type="ECO:0000256" key="3">
    <source>
        <dbReference type="ARBA" id="ARBA00006047"/>
    </source>
</evidence>
<dbReference type="OrthoDB" id="9760804at2"/>
<dbReference type="InterPro" id="IPR052182">
    <property type="entry name" value="Glycogen/Maltodextrin_Phosph"/>
</dbReference>
<keyword evidence="11" id="KW-1185">Reference proteome</keyword>
<dbReference type="GO" id="GO:0008184">
    <property type="term" value="F:glycogen phosphorylase activity"/>
    <property type="evidence" value="ECO:0007669"/>
    <property type="project" value="InterPro"/>
</dbReference>
<keyword evidence="6" id="KW-0808">Transferase</keyword>
<accession>D3DFF3</accession>
<dbReference type="InterPro" id="IPR000811">
    <property type="entry name" value="Glyco_trans_35"/>
</dbReference>
<dbReference type="KEGG" id="hth:HTH_0088"/>
<protein>
    <recommendedName>
        <fullName evidence="4">glycogen phosphorylase</fullName>
        <ecNumber evidence="4">2.4.1.1</ecNumber>
    </recommendedName>
</protein>
<evidence type="ECO:0000313" key="10">
    <source>
        <dbReference type="EMBL" id="BAI68555.1"/>
    </source>
</evidence>
<dbReference type="RefSeq" id="WP_012962738.1">
    <property type="nucleotide sequence ID" value="NC_013799.1"/>
</dbReference>
<evidence type="ECO:0000256" key="9">
    <source>
        <dbReference type="ARBA" id="ARBA00025174"/>
    </source>
</evidence>
<dbReference type="AlphaFoldDB" id="D3DFF3"/>